<gene>
    <name evidence="2" type="ORF">KEF85_03565</name>
</gene>
<evidence type="ECO:0000256" key="1">
    <source>
        <dbReference type="SAM" id="Phobius"/>
    </source>
</evidence>
<evidence type="ECO:0000313" key="3">
    <source>
        <dbReference type="Proteomes" id="UP000676649"/>
    </source>
</evidence>
<organism evidence="2 3">
    <name type="scientific">Methylomonas paludis</name>
    <dbReference type="NCBI Taxonomy" id="1173101"/>
    <lineage>
        <taxon>Bacteria</taxon>
        <taxon>Pseudomonadati</taxon>
        <taxon>Pseudomonadota</taxon>
        <taxon>Gammaproteobacteria</taxon>
        <taxon>Methylococcales</taxon>
        <taxon>Methylococcaceae</taxon>
        <taxon>Methylomonas</taxon>
    </lineage>
</organism>
<dbReference type="Proteomes" id="UP000676649">
    <property type="component" value="Chromosome"/>
</dbReference>
<protein>
    <submittedName>
        <fullName evidence="2">Elongation factor-1 alpha</fullName>
    </submittedName>
</protein>
<dbReference type="RefSeq" id="WP_215583352.1">
    <property type="nucleotide sequence ID" value="NZ_CP073754.1"/>
</dbReference>
<keyword evidence="2" id="KW-0251">Elongation factor</keyword>
<dbReference type="AlphaFoldDB" id="A0A975R9M0"/>
<keyword evidence="2" id="KW-0648">Protein biosynthesis</keyword>
<dbReference type="EMBL" id="CP073754">
    <property type="protein sequence ID" value="QWF71570.1"/>
    <property type="molecule type" value="Genomic_DNA"/>
</dbReference>
<reference evidence="2" key="1">
    <citation type="submission" date="2021-04" db="EMBL/GenBank/DDBJ databases">
        <title>Draft genome sequence data of methanotrophic Methylovulum sp. strain S1L and Methylomonas sp. strain S2AM isolated from boreal lake water columns.</title>
        <authorList>
            <person name="Rissanen A.J."/>
            <person name="Mangayil R."/>
            <person name="Svenning M.M."/>
            <person name="Khanongnuch R."/>
        </authorList>
    </citation>
    <scope>NUCLEOTIDE SEQUENCE</scope>
    <source>
        <strain evidence="2">S2AM</strain>
    </source>
</reference>
<keyword evidence="3" id="KW-1185">Reference proteome</keyword>
<dbReference type="GO" id="GO:0003746">
    <property type="term" value="F:translation elongation factor activity"/>
    <property type="evidence" value="ECO:0007669"/>
    <property type="project" value="UniProtKB-KW"/>
</dbReference>
<accession>A0A975R9M0</accession>
<dbReference type="KEGG" id="mpad:KEF85_03565"/>
<evidence type="ECO:0000313" key="2">
    <source>
        <dbReference type="EMBL" id="QWF71570.1"/>
    </source>
</evidence>
<keyword evidence="1" id="KW-0472">Membrane</keyword>
<keyword evidence="1" id="KW-0812">Transmembrane</keyword>
<name>A0A975R9M0_9GAMM</name>
<feature type="transmembrane region" description="Helical" evidence="1">
    <location>
        <begin position="205"/>
        <end position="233"/>
    </location>
</feature>
<feature type="transmembrane region" description="Helical" evidence="1">
    <location>
        <begin position="16"/>
        <end position="38"/>
    </location>
</feature>
<keyword evidence="1" id="KW-1133">Transmembrane helix</keyword>
<feature type="transmembrane region" description="Helical" evidence="1">
    <location>
        <begin position="177"/>
        <end position="198"/>
    </location>
</feature>
<sequence>MIADTQLSQLPLKFKALFSGFLLVIGVGLMMAGAQIMLTHGMADGKPGLSLNDIIYSYYGNRTNSKLETMLKGPMKAMAPGQVGFTLIQWTHDGAPAEDWPTKIQPLIEEHCVACHNSASNLPDFSKLENVLKETAVDQGATINALTRVSHIHLFGIGFIFMFVGWIFALAEFPQRLQVLLIFTPFAFLVLDILSWWLTKYFPVFAWLTMIGGIGYSLASTIMIFTSLIQMWVPKHWWSAG</sequence>
<proteinExistence type="predicted"/>
<feature type="transmembrane region" description="Helical" evidence="1">
    <location>
        <begin position="152"/>
        <end position="171"/>
    </location>
</feature>